<dbReference type="InterPro" id="IPR051532">
    <property type="entry name" value="Ester_Hydrolysis_Enzymes"/>
</dbReference>
<evidence type="ECO:0000313" key="2">
    <source>
        <dbReference type="EMBL" id="AOW99825.1"/>
    </source>
</evidence>
<dbReference type="STRING" id="1458985.BJP34_10510"/>
<name>A0A1D8TQX3_9CYAN</name>
<dbReference type="SUPFAM" id="SSF52266">
    <property type="entry name" value="SGNH hydrolase"/>
    <property type="match status" value="1"/>
</dbReference>
<protein>
    <submittedName>
        <fullName evidence="2">Uncharacterized protein</fullName>
    </submittedName>
</protein>
<dbReference type="RefSeq" id="WP_070392299.1">
    <property type="nucleotide sequence ID" value="NZ_CP017599.1"/>
</dbReference>
<dbReference type="Proteomes" id="UP000177870">
    <property type="component" value="Chromosome"/>
</dbReference>
<dbReference type="InterPro" id="IPR036514">
    <property type="entry name" value="SGNH_hydro_sf"/>
</dbReference>
<dbReference type="GO" id="GO:0004622">
    <property type="term" value="F:phosphatidylcholine lysophospholipase activity"/>
    <property type="evidence" value="ECO:0007669"/>
    <property type="project" value="TreeGrafter"/>
</dbReference>
<dbReference type="CDD" id="cd01833">
    <property type="entry name" value="XynB_like"/>
    <property type="match status" value="1"/>
</dbReference>
<dbReference type="Gene3D" id="3.40.50.1110">
    <property type="entry name" value="SGNH hydrolase"/>
    <property type="match status" value="1"/>
</dbReference>
<feature type="signal peptide" evidence="1">
    <location>
        <begin position="1"/>
        <end position="28"/>
    </location>
</feature>
<evidence type="ECO:0000256" key="1">
    <source>
        <dbReference type="SAM" id="SignalP"/>
    </source>
</evidence>
<dbReference type="PANTHER" id="PTHR30383:SF5">
    <property type="entry name" value="SGNH HYDROLASE-TYPE ESTERASE DOMAIN-CONTAINING PROTEIN"/>
    <property type="match status" value="1"/>
</dbReference>
<organism evidence="2 3">
    <name type="scientific">Moorena producens PAL-8-15-08-1</name>
    <dbReference type="NCBI Taxonomy" id="1458985"/>
    <lineage>
        <taxon>Bacteria</taxon>
        <taxon>Bacillati</taxon>
        <taxon>Cyanobacteriota</taxon>
        <taxon>Cyanophyceae</taxon>
        <taxon>Coleofasciculales</taxon>
        <taxon>Coleofasciculaceae</taxon>
        <taxon>Moorena</taxon>
    </lineage>
</organism>
<feature type="chain" id="PRO_5009438808" evidence="1">
    <location>
        <begin position="29"/>
        <end position="298"/>
    </location>
</feature>
<evidence type="ECO:0000313" key="3">
    <source>
        <dbReference type="Proteomes" id="UP000177870"/>
    </source>
</evidence>
<dbReference type="PANTHER" id="PTHR30383">
    <property type="entry name" value="THIOESTERASE 1/PROTEASE 1/LYSOPHOSPHOLIPASE L1"/>
    <property type="match status" value="1"/>
</dbReference>
<gene>
    <name evidence="2" type="ORF">BJP34_10510</name>
</gene>
<accession>A0A1D8TQX3</accession>
<sequence>MKQKLSPKLTLIAAYCISLLQFYTTAEAVTIDQWSLKIMPLGDSNTRGKALDRAGYRDDLWALFKDNGYKVNFVGSATSENPEIVLGQNNTYVFDKDHEGHGGFAIAGVGASNAWSDLNSEIEDWLKQARPEIILLMAGTNDILFQNESPEDTVNEMILLIDKILAWSDQVYLFVSSIPSINPSGLQDGTLKTQKGDKYNNLLANLLTVESYKNKNIRFIDNRNLFTPDDMLEDGIHLTPEGYKKLAHAWFKMMLGIGTREKQDDSPIDVPVEIEIYGSLEKNLQGKRIIKKLLIPDS</sequence>
<reference evidence="3" key="1">
    <citation type="submission" date="2016-10" db="EMBL/GenBank/DDBJ databases">
        <title>Comparative genomics uncovers the prolific and rare metabolic potential of the cyanobacterial genus Moorea.</title>
        <authorList>
            <person name="Leao T."/>
            <person name="Castelao G."/>
            <person name="Korobeynikov A."/>
            <person name="Monroe E.A."/>
            <person name="Podell S."/>
            <person name="Glukhov E."/>
            <person name="Allen E."/>
            <person name="Gerwick W.H."/>
            <person name="Gerwick L."/>
        </authorList>
    </citation>
    <scope>NUCLEOTIDE SEQUENCE [LARGE SCALE GENOMIC DNA]</scope>
    <source>
        <strain evidence="3">PAL-8-15-08-1</strain>
    </source>
</reference>
<dbReference type="AlphaFoldDB" id="A0A1D8TQX3"/>
<dbReference type="EMBL" id="CP017599">
    <property type="protein sequence ID" value="AOW99825.1"/>
    <property type="molecule type" value="Genomic_DNA"/>
</dbReference>
<keyword evidence="1" id="KW-0732">Signal</keyword>
<dbReference type="KEGG" id="mpro:BJP34_10510"/>
<dbReference type="OrthoDB" id="468550at2"/>
<proteinExistence type="predicted"/>
<dbReference type="Pfam" id="PF00657">
    <property type="entry name" value="Lipase_GDSL"/>
    <property type="match status" value="1"/>
</dbReference>
<dbReference type="InterPro" id="IPR001087">
    <property type="entry name" value="GDSL"/>
</dbReference>